<sequence length="305" mass="34781">MLCELNQIKTKDGLRFEGLVFAPKRKTKTVALWLSGLTGRFSPSPKRIHAIAQALGRKGISFAIFDHRGLGNINSLNVESKKSKGGIKRGIKKSKYKYFGTSFEKFEQSVLDIEAMLRFCRKRGYKKIFLFGHSTGANKSAYYILEKGGHGLAGIGLLGPMSDIPGIKKDLGRKYKKALETAGKMVKRDKGEELLPLKMTGGQFYTAVRFWSIARERMNEDTFPYYDPKRKFRWAKKVRLPVLVLIGNKEQHADRPVPEIMEAFRKQIPEKYFSGKILKGANHSFKNREKELGREMANWILSVNR</sequence>
<dbReference type="Gene3D" id="3.40.50.1820">
    <property type="entry name" value="alpha/beta hydrolase"/>
    <property type="match status" value="1"/>
</dbReference>
<name>A0A1G2CIY0_9BACT</name>
<proteinExistence type="predicted"/>
<organism evidence="1 2">
    <name type="scientific">Candidatus Liptonbacteria bacterium RIFCSPLOWO2_01_FULL_45_15</name>
    <dbReference type="NCBI Taxonomy" id="1798649"/>
    <lineage>
        <taxon>Bacteria</taxon>
        <taxon>Candidatus Liptoniibacteriota</taxon>
    </lineage>
</organism>
<dbReference type="Pfam" id="PF08538">
    <property type="entry name" value="DUF1749"/>
    <property type="match status" value="1"/>
</dbReference>
<dbReference type="PANTHER" id="PTHR31591:SF1">
    <property type="entry name" value="UPF0613 PROTEIN PB24D3.06C"/>
    <property type="match status" value="1"/>
</dbReference>
<dbReference type="STRING" id="1798649.A3B13_03575"/>
<comment type="caution">
    <text evidence="1">The sequence shown here is derived from an EMBL/GenBank/DDBJ whole genome shotgun (WGS) entry which is preliminary data.</text>
</comment>
<accession>A0A1G2CIY0</accession>
<gene>
    <name evidence="1" type="ORF">A3B13_03575</name>
</gene>
<dbReference type="AlphaFoldDB" id="A0A1G2CIY0"/>
<evidence type="ECO:0000313" key="2">
    <source>
        <dbReference type="Proteomes" id="UP000176287"/>
    </source>
</evidence>
<dbReference type="EMBL" id="MHKZ01000005">
    <property type="protein sequence ID" value="OGZ01162.1"/>
    <property type="molecule type" value="Genomic_DNA"/>
</dbReference>
<dbReference type="InterPro" id="IPR029058">
    <property type="entry name" value="AB_hydrolase_fold"/>
</dbReference>
<dbReference type="InterPro" id="IPR013744">
    <property type="entry name" value="SidJ"/>
</dbReference>
<evidence type="ECO:0000313" key="1">
    <source>
        <dbReference type="EMBL" id="OGZ01162.1"/>
    </source>
</evidence>
<evidence type="ECO:0008006" key="3">
    <source>
        <dbReference type="Google" id="ProtNLM"/>
    </source>
</evidence>
<dbReference type="PANTHER" id="PTHR31591">
    <property type="entry name" value="UPF0613 PROTEIN PB24D3.06C"/>
    <property type="match status" value="1"/>
</dbReference>
<protein>
    <recommendedName>
        <fullName evidence="3">Serine aminopeptidase S33 domain-containing protein</fullName>
    </recommendedName>
</protein>
<reference evidence="1 2" key="1">
    <citation type="journal article" date="2016" name="Nat. Commun.">
        <title>Thousands of microbial genomes shed light on interconnected biogeochemical processes in an aquifer system.</title>
        <authorList>
            <person name="Anantharaman K."/>
            <person name="Brown C.T."/>
            <person name="Hug L.A."/>
            <person name="Sharon I."/>
            <person name="Castelle C.J."/>
            <person name="Probst A.J."/>
            <person name="Thomas B.C."/>
            <person name="Singh A."/>
            <person name="Wilkins M.J."/>
            <person name="Karaoz U."/>
            <person name="Brodie E.L."/>
            <person name="Williams K.H."/>
            <person name="Hubbard S.S."/>
            <person name="Banfield J.F."/>
        </authorList>
    </citation>
    <scope>NUCLEOTIDE SEQUENCE [LARGE SCALE GENOMIC DNA]</scope>
</reference>
<dbReference type="SUPFAM" id="SSF53474">
    <property type="entry name" value="alpha/beta-Hydrolases"/>
    <property type="match status" value="1"/>
</dbReference>
<dbReference type="Proteomes" id="UP000176287">
    <property type="component" value="Unassembled WGS sequence"/>
</dbReference>